<organism evidence="1">
    <name type="scientific">Legionella pneumophila</name>
    <dbReference type="NCBI Taxonomy" id="446"/>
    <lineage>
        <taxon>Bacteria</taxon>
        <taxon>Pseudomonadati</taxon>
        <taxon>Pseudomonadota</taxon>
        <taxon>Gammaproteobacteria</taxon>
        <taxon>Legionellales</taxon>
        <taxon>Legionellaceae</taxon>
        <taxon>Legionella</taxon>
    </lineage>
</organism>
<evidence type="ECO:0000313" key="1">
    <source>
        <dbReference type="EMBL" id="CBY79981.1"/>
    </source>
</evidence>
<accession>E7BB85</accession>
<reference evidence="1" key="1">
    <citation type="journal article" date="2010" name="Appl. Environ. Microbiol.">
        <title>A specific real-time PCR for simultaneous detection and identification of Legionella pneumophila serogroup 1 in water and clinical samples.</title>
        <authorList>
            <person name="Merault N."/>
            <person name="Rusniok C."/>
            <person name="Jarraud S."/>
            <person name="Gomez-Valero L."/>
            <person name="Cazalet C."/>
            <person name="Marin M."/>
            <person name="Brachet E."/>
            <person name="Aegerter P."/>
            <person name="Gaillard J.L."/>
            <person name="Etienne J."/>
            <person name="Herrmann J.L."/>
            <person name="Lawrence C."/>
            <person name="Buchrieser C."/>
        </authorList>
    </citation>
    <scope>NUCLEOTIDE SEQUENCE</scope>
    <source>
        <strain evidence="1">ATCC 43736</strain>
    </source>
</reference>
<name>E7BB85_LEGPN</name>
<dbReference type="RefSeq" id="WP_027226283.1">
    <property type="nucleotide sequence ID" value="NZ_UGOQ01000002.1"/>
</dbReference>
<gene>
    <name evidence="1" type="ORF">LPSG13_010</name>
</gene>
<proteinExistence type="predicted"/>
<dbReference type="SUPFAM" id="SSF53756">
    <property type="entry name" value="UDP-Glycosyltransferase/glycogen phosphorylase"/>
    <property type="match status" value="1"/>
</dbReference>
<sequence length="380" mass="43320">MSRKRILVSSRDVGAAINIIEIVKLAKSNPDCDFSLYIQPPAAQYFSNHNLEYELVPNYIAKQQDSEDAKLILNYADKILEKIKPDVILCGLSTPGDAGIDEALITVAKNKIPTVVMQDFWGEVNDFFGDCADYYFCLDQEAKILTEQRYDSEGIVIGSPRHSWYKSLELVHLRKELRKKADLSTKDIVIGLFGQSLHRIPGYKETLLDFLSLIPQVCPEATLVYRQHPRESNEQALNTIRLLDNAKISFRLMKDEKVEHTLILCDVVCSILSNCLYDASYLNFFSPIPFITPIALCYKEDILKHLNNYNMLNASPYRVKNIAYMFDNKKPGKDDLKFLFSENGKKEFWLGSQKLENPEYAAQKALINLLHVASLCSTDI</sequence>
<dbReference type="AlphaFoldDB" id="E7BB85"/>
<protein>
    <submittedName>
        <fullName evidence="1">Uncharacterized protein</fullName>
    </submittedName>
</protein>
<dbReference type="EMBL" id="FR747827">
    <property type="protein sequence ID" value="CBY79981.1"/>
    <property type="molecule type" value="Genomic_DNA"/>
</dbReference>